<evidence type="ECO:0000256" key="5">
    <source>
        <dbReference type="ARBA" id="ARBA00023136"/>
    </source>
</evidence>
<dbReference type="EMBL" id="LWMS01000047">
    <property type="protein sequence ID" value="PWL07555.1"/>
    <property type="molecule type" value="Genomic_DNA"/>
</dbReference>
<feature type="domain" description="Acyltransferase 3" evidence="7">
    <location>
        <begin position="15"/>
        <end position="228"/>
    </location>
</feature>
<sequence length="245" mass="28170">MNISNILNFLGAALLDPTILTVQFWFIYMIVGVYIISPVISTWVTAATKREISYFLVIWLFLLTLNMTNINFLLVDYLKFFTGFIGYFILGYYLDITRNKYLMSPKFGLLIFLIGAVMTMVGFITTSYIDGANNYLFIKLGDLTLNAALEATGLFIILKNIDYKKLFKKYEPTITKHITTLSIYSYGIYLANILLINIFYTHGFNINISPFIMVPIFTIITITVLLLILKVFERIPILRKMTGVR</sequence>
<reference evidence="9 11" key="1">
    <citation type="submission" date="2016-04" db="EMBL/GenBank/DDBJ databases">
        <title>Genome sequence of Methanosphaera cuniculi DSM 4103.</title>
        <authorList>
            <person name="Poehlein A."/>
            <person name="Seedorf H."/>
            <person name="Daniel R."/>
        </authorList>
    </citation>
    <scope>NUCLEOTIDE SEQUENCE [LARGE SCALE GENOMIC DNA]</scope>
    <source>
        <strain evidence="9 11">DSM 4103</strain>
    </source>
</reference>
<feature type="transmembrane region" description="Helical" evidence="6">
    <location>
        <begin position="178"/>
        <end position="200"/>
    </location>
</feature>
<dbReference type="GO" id="GO:0005886">
    <property type="term" value="C:plasma membrane"/>
    <property type="evidence" value="ECO:0007669"/>
    <property type="project" value="UniProtKB-SubCell"/>
</dbReference>
<keyword evidence="4 6" id="KW-1133">Transmembrane helix</keyword>
<gene>
    <name evidence="8" type="ORF">ASJ82_02090</name>
    <name evidence="9" type="ORF">MSCUN_15300</name>
</gene>
<evidence type="ECO:0000256" key="2">
    <source>
        <dbReference type="ARBA" id="ARBA00022475"/>
    </source>
</evidence>
<feature type="transmembrane region" description="Helical" evidence="6">
    <location>
        <begin position="212"/>
        <end position="232"/>
    </location>
</feature>
<feature type="transmembrane region" description="Helical" evidence="6">
    <location>
        <begin position="107"/>
        <end position="129"/>
    </location>
</feature>
<dbReference type="AlphaFoldDB" id="A0A2A2HCT1"/>
<keyword evidence="5 6" id="KW-0472">Membrane</keyword>
<proteinExistence type="predicted"/>
<dbReference type="EMBL" id="LMVN01000023">
    <property type="protein sequence ID" value="PAV07043.1"/>
    <property type="molecule type" value="Genomic_DNA"/>
</dbReference>
<keyword evidence="2" id="KW-1003">Cell membrane</keyword>
<dbReference type="PANTHER" id="PTHR40074">
    <property type="entry name" value="O-ACETYLTRANSFERASE WECH"/>
    <property type="match status" value="1"/>
</dbReference>
<organism evidence="8 10">
    <name type="scientific">Methanosphaera cuniculi</name>
    <dbReference type="NCBI Taxonomy" id="1077256"/>
    <lineage>
        <taxon>Archaea</taxon>
        <taxon>Methanobacteriati</taxon>
        <taxon>Methanobacteriota</taxon>
        <taxon>Methanomada group</taxon>
        <taxon>Methanobacteria</taxon>
        <taxon>Methanobacteriales</taxon>
        <taxon>Methanobacteriaceae</taxon>
        <taxon>Methanosphaera</taxon>
    </lineage>
</organism>
<dbReference type="Proteomes" id="UP000246004">
    <property type="component" value="Unassembled WGS sequence"/>
</dbReference>
<feature type="transmembrane region" description="Helical" evidence="6">
    <location>
        <begin position="135"/>
        <end position="158"/>
    </location>
</feature>
<evidence type="ECO:0000256" key="1">
    <source>
        <dbReference type="ARBA" id="ARBA00004651"/>
    </source>
</evidence>
<dbReference type="Pfam" id="PF01757">
    <property type="entry name" value="Acyl_transf_3"/>
    <property type="match status" value="1"/>
</dbReference>
<evidence type="ECO:0000313" key="8">
    <source>
        <dbReference type="EMBL" id="PAV07043.1"/>
    </source>
</evidence>
<dbReference type="PANTHER" id="PTHR40074:SF2">
    <property type="entry name" value="O-ACETYLTRANSFERASE WECH"/>
    <property type="match status" value="1"/>
</dbReference>
<evidence type="ECO:0000313" key="9">
    <source>
        <dbReference type="EMBL" id="PWL07555.1"/>
    </source>
</evidence>
<evidence type="ECO:0000256" key="3">
    <source>
        <dbReference type="ARBA" id="ARBA00022692"/>
    </source>
</evidence>
<feature type="transmembrane region" description="Helical" evidence="6">
    <location>
        <begin position="77"/>
        <end position="95"/>
    </location>
</feature>
<keyword evidence="9" id="KW-0808">Transferase</keyword>
<evidence type="ECO:0000256" key="4">
    <source>
        <dbReference type="ARBA" id="ARBA00022989"/>
    </source>
</evidence>
<evidence type="ECO:0000313" key="11">
    <source>
        <dbReference type="Proteomes" id="UP000246004"/>
    </source>
</evidence>
<dbReference type="InterPro" id="IPR002656">
    <property type="entry name" value="Acyl_transf_3_dom"/>
</dbReference>
<reference evidence="8 10" key="2">
    <citation type="journal article" date="2017" name="BMC Genomics">
        <title>Genomic analysis of methanogenic archaea reveals a shift towards energy conservation.</title>
        <authorList>
            <person name="Gilmore S.P."/>
            <person name="Henske J.K."/>
            <person name="Sexton J.A."/>
            <person name="Solomon K.V."/>
            <person name="Seppala S."/>
            <person name="Yoo J.I."/>
            <person name="Huyett L.M."/>
            <person name="Pressman A."/>
            <person name="Cogan J.Z."/>
            <person name="Kivenson V."/>
            <person name="Peng X."/>
            <person name="Tan Y."/>
            <person name="Valentine D.L."/>
            <person name="O'Malley M.A."/>
        </authorList>
    </citation>
    <scope>NUCLEOTIDE SEQUENCE [LARGE SCALE GENOMIC DNA]</scope>
    <source>
        <strain evidence="8 10">1R-7</strain>
    </source>
</reference>
<evidence type="ECO:0000256" key="6">
    <source>
        <dbReference type="SAM" id="Phobius"/>
    </source>
</evidence>
<evidence type="ECO:0000259" key="7">
    <source>
        <dbReference type="Pfam" id="PF01757"/>
    </source>
</evidence>
<feature type="transmembrane region" description="Helical" evidence="6">
    <location>
        <begin position="52"/>
        <end position="71"/>
    </location>
</feature>
<comment type="subcellular location">
    <subcellularLocation>
        <location evidence="1">Cell membrane</location>
        <topology evidence="1">Multi-pass membrane protein</topology>
    </subcellularLocation>
</comment>
<keyword evidence="10" id="KW-1185">Reference proteome</keyword>
<dbReference type="GO" id="GO:0009246">
    <property type="term" value="P:enterobacterial common antigen biosynthetic process"/>
    <property type="evidence" value="ECO:0007669"/>
    <property type="project" value="TreeGrafter"/>
</dbReference>
<feature type="transmembrane region" description="Helical" evidence="6">
    <location>
        <begin position="20"/>
        <end position="40"/>
    </location>
</feature>
<keyword evidence="9" id="KW-0012">Acyltransferase</keyword>
<dbReference type="GO" id="GO:0016413">
    <property type="term" value="F:O-acetyltransferase activity"/>
    <property type="evidence" value="ECO:0007669"/>
    <property type="project" value="TreeGrafter"/>
</dbReference>
<dbReference type="Proteomes" id="UP000217528">
    <property type="component" value="Unassembled WGS sequence"/>
</dbReference>
<evidence type="ECO:0000313" key="10">
    <source>
        <dbReference type="Proteomes" id="UP000217528"/>
    </source>
</evidence>
<protein>
    <submittedName>
        <fullName evidence="9">Acyltransferase family protein</fullName>
    </submittedName>
</protein>
<name>A0A2A2HCT1_9EURY</name>
<keyword evidence="3 6" id="KW-0812">Transmembrane</keyword>
<comment type="caution">
    <text evidence="8">The sequence shown here is derived from an EMBL/GenBank/DDBJ whole genome shotgun (WGS) entry which is preliminary data.</text>
</comment>
<accession>A0A2A2HCT1</accession>